<evidence type="ECO:0000313" key="3">
    <source>
        <dbReference type="Proteomes" id="UP000179284"/>
    </source>
</evidence>
<keyword evidence="1" id="KW-0732">Signal</keyword>
<feature type="chain" id="PRO_5038398749" evidence="1">
    <location>
        <begin position="28"/>
        <end position="228"/>
    </location>
</feature>
<gene>
    <name evidence="2" type="ORF">bhn_I0492</name>
</gene>
<reference evidence="3" key="1">
    <citation type="submission" date="2016-10" db="EMBL/GenBank/DDBJ databases">
        <title>The complete genome sequence of the rumen bacterium Butyrivibrio hungatei MB2003.</title>
        <authorList>
            <person name="Palevich N."/>
            <person name="Kelly W.J."/>
            <person name="Leahy S.C."/>
            <person name="Altermann E."/>
            <person name="Rakonjac J."/>
            <person name="Attwood G.T."/>
        </authorList>
    </citation>
    <scope>NUCLEOTIDE SEQUENCE [LARGE SCALE GENOMIC DNA]</scope>
    <source>
        <strain evidence="3">MB2003</strain>
    </source>
</reference>
<dbReference type="Proteomes" id="UP000179284">
    <property type="component" value="Chromosome I"/>
</dbReference>
<accession>A0A1D9NYS6</accession>
<dbReference type="EMBL" id="CP017831">
    <property type="protein sequence ID" value="AOZ95526.1"/>
    <property type="molecule type" value="Genomic_DNA"/>
</dbReference>
<feature type="signal peptide" evidence="1">
    <location>
        <begin position="1"/>
        <end position="27"/>
    </location>
</feature>
<organism evidence="2 3">
    <name type="scientific">Butyrivibrio hungatei</name>
    <dbReference type="NCBI Taxonomy" id="185008"/>
    <lineage>
        <taxon>Bacteria</taxon>
        <taxon>Bacillati</taxon>
        <taxon>Bacillota</taxon>
        <taxon>Clostridia</taxon>
        <taxon>Lachnospirales</taxon>
        <taxon>Lachnospiraceae</taxon>
        <taxon>Butyrivibrio</taxon>
    </lineage>
</organism>
<dbReference type="AlphaFoldDB" id="A0A1D9NYS6"/>
<name>A0A1D9NYS6_9FIRM</name>
<evidence type="ECO:0000256" key="1">
    <source>
        <dbReference type="SAM" id="SignalP"/>
    </source>
</evidence>
<keyword evidence="3" id="KW-1185">Reference proteome</keyword>
<proteinExistence type="predicted"/>
<dbReference type="KEGG" id="bhu:bhn_I0492"/>
<sequence length="228" mass="23692">MRKNLSKVVVCLSAVALAIAFFMPTTTATKVAASENSTEEVVKFEAPQPDPAEIQGERQMEATIEEGTKLENKSVGGVKSDADGLYLANDVNGIALKAKEGSDLSDVRVTTLDTDPKKSSAALAVANDVAAQNNLEVGPSVDIYLQNKTAKGLTDGSIDKVGSIAVGLLGNMRGAAEYKVIVVLPGGTSYVLPATPSADGRSITFDPSSIDTTNAKSNQVMVSICKAK</sequence>
<protein>
    <submittedName>
        <fullName evidence="2">Uncharacterized protein</fullName>
    </submittedName>
</protein>
<evidence type="ECO:0000313" key="2">
    <source>
        <dbReference type="EMBL" id="AOZ95526.1"/>
    </source>
</evidence>